<organism evidence="2 3">
    <name type="scientific">Candidatus Acididesulfobacter diazotrophicus</name>
    <dbReference type="NCBI Taxonomy" id="2597226"/>
    <lineage>
        <taxon>Bacteria</taxon>
        <taxon>Deltaproteobacteria</taxon>
        <taxon>Candidatus Acidulodesulfobacterales</taxon>
        <taxon>Candidatus Acididesulfobacter</taxon>
    </lineage>
</organism>
<dbReference type="InterPro" id="IPR012902">
    <property type="entry name" value="N_methyl_site"/>
</dbReference>
<keyword evidence="1" id="KW-1133">Transmembrane helix</keyword>
<dbReference type="PROSITE" id="PS00409">
    <property type="entry name" value="PROKAR_NTER_METHYL"/>
    <property type="match status" value="1"/>
</dbReference>
<name>A0A519BPR1_9DELT</name>
<keyword evidence="1" id="KW-0812">Transmembrane</keyword>
<evidence type="ECO:0000313" key="3">
    <source>
        <dbReference type="Proteomes" id="UP000319296"/>
    </source>
</evidence>
<evidence type="ECO:0000256" key="1">
    <source>
        <dbReference type="SAM" id="Phobius"/>
    </source>
</evidence>
<proteinExistence type="predicted"/>
<accession>A0A519BPR1</accession>
<feature type="transmembrane region" description="Helical" evidence="1">
    <location>
        <begin position="12"/>
        <end position="35"/>
    </location>
</feature>
<reference evidence="2 3" key="1">
    <citation type="journal article" date="2019" name="ISME J.">
        <title>Insights into ecological role of a new deltaproteobacterial order Candidatus Acidulodesulfobacterales by metagenomics and metatranscriptomics.</title>
        <authorList>
            <person name="Tan S."/>
            <person name="Liu J."/>
            <person name="Fang Y."/>
            <person name="Hedlund B.P."/>
            <person name="Lian Z.H."/>
            <person name="Huang L.Y."/>
            <person name="Li J.T."/>
            <person name="Huang L.N."/>
            <person name="Li W.J."/>
            <person name="Jiang H.C."/>
            <person name="Dong H.L."/>
            <person name="Shu W.S."/>
        </authorList>
    </citation>
    <scope>NUCLEOTIDE SEQUENCE [LARGE SCALE GENOMIC DNA]</scope>
    <source>
        <strain evidence="2">AP1</strain>
    </source>
</reference>
<comment type="caution">
    <text evidence="2">The sequence shown here is derived from an EMBL/GenBank/DDBJ whole genome shotgun (WGS) entry which is preliminary data.</text>
</comment>
<dbReference type="AlphaFoldDB" id="A0A519BPR1"/>
<dbReference type="Proteomes" id="UP000319296">
    <property type="component" value="Unassembled WGS sequence"/>
</dbReference>
<dbReference type="NCBIfam" id="TIGR02532">
    <property type="entry name" value="IV_pilin_GFxxxE"/>
    <property type="match status" value="1"/>
</dbReference>
<keyword evidence="1" id="KW-0472">Membrane</keyword>
<gene>
    <name evidence="2" type="ORF">EVG15_02185</name>
</gene>
<dbReference type="Pfam" id="PF07963">
    <property type="entry name" value="N_methyl"/>
    <property type="match status" value="1"/>
</dbReference>
<evidence type="ECO:0000313" key="2">
    <source>
        <dbReference type="EMBL" id="RZD19266.1"/>
    </source>
</evidence>
<protein>
    <submittedName>
        <fullName evidence="2">Prepilin-type N-terminal cleavage/methylation domain-containing protein</fullName>
    </submittedName>
</protein>
<dbReference type="EMBL" id="SGBB01000002">
    <property type="protein sequence ID" value="RZD19266.1"/>
    <property type="molecule type" value="Genomic_DNA"/>
</dbReference>
<sequence>MKNDLFKNNKGFTLLELVMTIILIGIMSVGLYQVIIFGINDYMLNENALHQVNSMSYASSVIRRNLEEAAMPPTSQINGKNNGQICYIKNAINPSKLSNSQPIVVFNLASQSTSCGSVTEPCNAIAFYKYIYISGTAQEEELVVFCVNNNNVLYKQVTTTSNGTTTAYPISDNISGISF</sequence>